<dbReference type="PIRSF" id="PIRSF016661">
    <property type="entry name" value="BioY"/>
    <property type="match status" value="1"/>
</dbReference>
<protein>
    <recommendedName>
        <fullName evidence="2">Biotin transporter</fullName>
    </recommendedName>
</protein>
<keyword evidence="2" id="KW-1003">Cell membrane</keyword>
<dbReference type="AlphaFoldDB" id="A0A8J2Z8T5"/>
<evidence type="ECO:0000313" key="5">
    <source>
        <dbReference type="Proteomes" id="UP000597507"/>
    </source>
</evidence>
<dbReference type="RefSeq" id="WP_188898917.1">
    <property type="nucleotide sequence ID" value="NZ_BMKS01000002.1"/>
</dbReference>
<name>A0A8J2Z8T5_9PROT</name>
<evidence type="ECO:0000256" key="2">
    <source>
        <dbReference type="PIRNR" id="PIRNR016661"/>
    </source>
</evidence>
<dbReference type="Gene3D" id="1.10.1760.20">
    <property type="match status" value="1"/>
</dbReference>
<comment type="subcellular location">
    <subcellularLocation>
        <location evidence="2">Cell membrane</location>
        <topology evidence="2">Multi-pass membrane protein</topology>
    </subcellularLocation>
</comment>
<keyword evidence="5" id="KW-1185">Reference proteome</keyword>
<sequence>MQARPELPTLPVSAVWPGGGVLRAALLALAGAALLAASAWIRVPMWPVPMTMQTFAVLLIGASMGPRLGAAAVAAYLGGAALGLPVLAGGTALVFGGPTFGYLVGFVLAAVAVGWAAQRGWTRRWPGLIGALLVGEALIFLPGLAWLYAAWLHDLRATLAAGLLPFLLGDALKLLLAAASLRLLQRAAAGSRG</sequence>
<feature type="transmembrane region" description="Helical" evidence="3">
    <location>
        <begin position="163"/>
        <end position="184"/>
    </location>
</feature>
<gene>
    <name evidence="4" type="ORF">GCM10010964_10340</name>
</gene>
<dbReference type="GO" id="GO:0015225">
    <property type="term" value="F:biotin transmembrane transporter activity"/>
    <property type="evidence" value="ECO:0007669"/>
    <property type="project" value="UniProtKB-UniRule"/>
</dbReference>
<organism evidence="4 5">
    <name type="scientific">Caldovatus sediminis</name>
    <dbReference type="NCBI Taxonomy" id="2041189"/>
    <lineage>
        <taxon>Bacteria</taxon>
        <taxon>Pseudomonadati</taxon>
        <taxon>Pseudomonadota</taxon>
        <taxon>Alphaproteobacteria</taxon>
        <taxon>Acetobacterales</taxon>
        <taxon>Roseomonadaceae</taxon>
        <taxon>Caldovatus</taxon>
    </lineage>
</organism>
<comment type="similarity">
    <text evidence="1 2">Belongs to the BioY family.</text>
</comment>
<evidence type="ECO:0000256" key="3">
    <source>
        <dbReference type="SAM" id="Phobius"/>
    </source>
</evidence>
<feature type="transmembrane region" description="Helical" evidence="3">
    <location>
        <begin position="20"/>
        <end position="43"/>
    </location>
</feature>
<feature type="transmembrane region" description="Helical" evidence="3">
    <location>
        <begin position="55"/>
        <end position="79"/>
    </location>
</feature>
<dbReference type="PANTHER" id="PTHR34295">
    <property type="entry name" value="BIOTIN TRANSPORTER BIOY"/>
    <property type="match status" value="1"/>
</dbReference>
<feature type="transmembrane region" description="Helical" evidence="3">
    <location>
        <begin position="129"/>
        <end position="151"/>
    </location>
</feature>
<keyword evidence="2 3" id="KW-0472">Membrane</keyword>
<keyword evidence="2" id="KW-0813">Transport</keyword>
<dbReference type="GO" id="GO:0005886">
    <property type="term" value="C:plasma membrane"/>
    <property type="evidence" value="ECO:0007669"/>
    <property type="project" value="UniProtKB-SubCell"/>
</dbReference>
<proteinExistence type="inferred from homology"/>
<reference evidence="4 5" key="1">
    <citation type="journal article" date="2014" name="Int. J. Syst. Evol. Microbiol.">
        <title>Complete genome sequence of Corynebacterium casei LMG S-19264T (=DSM 44701T), isolated from a smear-ripened cheese.</title>
        <authorList>
            <consortium name="US DOE Joint Genome Institute (JGI-PGF)"/>
            <person name="Walter F."/>
            <person name="Albersmeier A."/>
            <person name="Kalinowski J."/>
            <person name="Ruckert C."/>
        </authorList>
    </citation>
    <scope>NUCLEOTIDE SEQUENCE [LARGE SCALE GENOMIC DNA]</scope>
    <source>
        <strain evidence="4 5">CGMCC 1.16330</strain>
    </source>
</reference>
<comment type="caution">
    <text evidence="4">The sequence shown here is derived from an EMBL/GenBank/DDBJ whole genome shotgun (WGS) entry which is preliminary data.</text>
</comment>
<dbReference type="Proteomes" id="UP000597507">
    <property type="component" value="Unassembled WGS sequence"/>
</dbReference>
<dbReference type="Pfam" id="PF02632">
    <property type="entry name" value="BioY"/>
    <property type="match status" value="1"/>
</dbReference>
<keyword evidence="3" id="KW-0812">Transmembrane</keyword>
<dbReference type="InterPro" id="IPR003784">
    <property type="entry name" value="BioY"/>
</dbReference>
<dbReference type="EMBL" id="BMKS01000002">
    <property type="protein sequence ID" value="GGG24122.1"/>
    <property type="molecule type" value="Genomic_DNA"/>
</dbReference>
<evidence type="ECO:0000256" key="1">
    <source>
        <dbReference type="ARBA" id="ARBA00010692"/>
    </source>
</evidence>
<feature type="transmembrane region" description="Helical" evidence="3">
    <location>
        <begin position="99"/>
        <end position="117"/>
    </location>
</feature>
<evidence type="ECO:0000313" key="4">
    <source>
        <dbReference type="EMBL" id="GGG24122.1"/>
    </source>
</evidence>
<accession>A0A8J2Z8T5</accession>
<dbReference type="PANTHER" id="PTHR34295:SF1">
    <property type="entry name" value="BIOTIN TRANSPORTER BIOY"/>
    <property type="match status" value="1"/>
</dbReference>
<keyword evidence="3" id="KW-1133">Transmembrane helix</keyword>